<dbReference type="InterPro" id="IPR035669">
    <property type="entry name" value="SGNH_plant_lipase-like"/>
</dbReference>
<dbReference type="Gene3D" id="3.40.50.1110">
    <property type="entry name" value="SGNH hydrolase"/>
    <property type="match status" value="1"/>
</dbReference>
<dbReference type="FunFam" id="3.40.50.1110:FF:000003">
    <property type="entry name" value="GDSL esterase/lipase APG"/>
    <property type="match status" value="1"/>
</dbReference>
<dbReference type="Pfam" id="PF00657">
    <property type="entry name" value="Lipase_GDSL"/>
    <property type="match status" value="1"/>
</dbReference>
<evidence type="ECO:0000256" key="2">
    <source>
        <dbReference type="SAM" id="Phobius"/>
    </source>
</evidence>
<evidence type="ECO:0000256" key="1">
    <source>
        <dbReference type="ARBA" id="ARBA00008668"/>
    </source>
</evidence>
<keyword evidence="2" id="KW-1133">Transmembrane helix</keyword>
<accession>A0A5C7HRZ1</accession>
<keyword evidence="4" id="KW-1185">Reference proteome</keyword>
<sequence>MHHQKMKFPSRNPSCFLSSSTTVIILLFIIMIITSDQLAASMNQQLERNDTANPRSVPAMFVFGDSIVDPGNNNYIETLVKCNFPPYGRDFMGGNPTGRFTNGFVPSDLLAEGFGVKEIVPAYLDPNLQPQDLITGVSFASGASGYDPLTSKITSTISMTEQLDLFKQSLTKIKAAVGEEQTANILSKSIFIVCTGSDDIANTYFSTPFRRLHYDINSYTDLMSDAASSFLQELYGVGARRIAVMSVPPIGCLPSQRTISGGIARECSEPANQAAQLFNSKFYSVIGCLNQKFRDSKIVFIDIYTPLLSLIQNPANYGFEVATKGCCGTGNIEVSILCTELSNSKTCKDDTKYIFWDSYHPTEAAYKVLVTELLDKYKNCFF</sequence>
<dbReference type="InterPro" id="IPR050592">
    <property type="entry name" value="GDSL_lipolytic_enzyme"/>
</dbReference>
<gene>
    <name evidence="3" type="ORF">EZV62_014406</name>
</gene>
<protein>
    <submittedName>
        <fullName evidence="3">Uncharacterized protein</fullName>
    </submittedName>
</protein>
<dbReference type="GO" id="GO:0016788">
    <property type="term" value="F:hydrolase activity, acting on ester bonds"/>
    <property type="evidence" value="ECO:0007669"/>
    <property type="project" value="InterPro"/>
</dbReference>
<dbReference type="AlphaFoldDB" id="A0A5C7HRZ1"/>
<dbReference type="InterPro" id="IPR001087">
    <property type="entry name" value="GDSL"/>
</dbReference>
<evidence type="ECO:0000313" key="4">
    <source>
        <dbReference type="Proteomes" id="UP000323000"/>
    </source>
</evidence>
<dbReference type="OrthoDB" id="1600564at2759"/>
<proteinExistence type="inferred from homology"/>
<dbReference type="PANTHER" id="PTHR45642:SF95">
    <property type="entry name" value="GDSL-LIKE LIPASE_ACYLHYDROLASE FAMILY PROTEIN, EXPRESSED"/>
    <property type="match status" value="1"/>
</dbReference>
<name>A0A5C7HRZ1_9ROSI</name>
<comment type="caution">
    <text evidence="3">The sequence shown here is derived from an EMBL/GenBank/DDBJ whole genome shotgun (WGS) entry which is preliminary data.</text>
</comment>
<keyword evidence="2" id="KW-0472">Membrane</keyword>
<dbReference type="InterPro" id="IPR036514">
    <property type="entry name" value="SGNH_hydro_sf"/>
</dbReference>
<dbReference type="PANTHER" id="PTHR45642">
    <property type="entry name" value="GDSL ESTERASE/LIPASE EXL3"/>
    <property type="match status" value="1"/>
</dbReference>
<dbReference type="SUPFAM" id="SSF52266">
    <property type="entry name" value="SGNH hydrolase"/>
    <property type="match status" value="1"/>
</dbReference>
<evidence type="ECO:0000313" key="3">
    <source>
        <dbReference type="EMBL" id="TXG59833.1"/>
    </source>
</evidence>
<comment type="similarity">
    <text evidence="1">Belongs to the 'GDSL' lipolytic enzyme family.</text>
</comment>
<dbReference type="Proteomes" id="UP000323000">
    <property type="component" value="Chromosome 6"/>
</dbReference>
<feature type="transmembrane region" description="Helical" evidence="2">
    <location>
        <begin position="12"/>
        <end position="33"/>
    </location>
</feature>
<keyword evidence="2" id="KW-0812">Transmembrane</keyword>
<dbReference type="GO" id="GO:0005576">
    <property type="term" value="C:extracellular region"/>
    <property type="evidence" value="ECO:0007669"/>
    <property type="project" value="TreeGrafter"/>
</dbReference>
<reference evidence="4" key="1">
    <citation type="journal article" date="2019" name="Gigascience">
        <title>De novo genome assembly of the endangered Acer yangbiense, a plant species with extremely small populations endemic to Yunnan Province, China.</title>
        <authorList>
            <person name="Yang J."/>
            <person name="Wariss H.M."/>
            <person name="Tao L."/>
            <person name="Zhang R."/>
            <person name="Yun Q."/>
            <person name="Hollingsworth P."/>
            <person name="Dao Z."/>
            <person name="Luo G."/>
            <person name="Guo H."/>
            <person name="Ma Y."/>
            <person name="Sun W."/>
        </authorList>
    </citation>
    <scope>NUCLEOTIDE SEQUENCE [LARGE SCALE GENOMIC DNA]</scope>
    <source>
        <strain evidence="4">cv. Malutang</strain>
    </source>
</reference>
<dbReference type="CDD" id="cd01837">
    <property type="entry name" value="SGNH_plant_lipase_like"/>
    <property type="match status" value="1"/>
</dbReference>
<dbReference type="EMBL" id="VAHF01000006">
    <property type="protein sequence ID" value="TXG59833.1"/>
    <property type="molecule type" value="Genomic_DNA"/>
</dbReference>
<organism evidence="3 4">
    <name type="scientific">Acer yangbiense</name>
    <dbReference type="NCBI Taxonomy" id="1000413"/>
    <lineage>
        <taxon>Eukaryota</taxon>
        <taxon>Viridiplantae</taxon>
        <taxon>Streptophyta</taxon>
        <taxon>Embryophyta</taxon>
        <taxon>Tracheophyta</taxon>
        <taxon>Spermatophyta</taxon>
        <taxon>Magnoliopsida</taxon>
        <taxon>eudicotyledons</taxon>
        <taxon>Gunneridae</taxon>
        <taxon>Pentapetalae</taxon>
        <taxon>rosids</taxon>
        <taxon>malvids</taxon>
        <taxon>Sapindales</taxon>
        <taxon>Sapindaceae</taxon>
        <taxon>Hippocastanoideae</taxon>
        <taxon>Acereae</taxon>
        <taxon>Acer</taxon>
    </lineage>
</organism>